<dbReference type="RefSeq" id="WP_051602693.1">
    <property type="nucleotide sequence ID" value="NZ_AWFH01000023.1"/>
</dbReference>
<dbReference type="STRING" id="1280948.HY36_05265"/>
<accession>A0A059E0L5</accession>
<feature type="domain" description="HTH tetR-type" evidence="5">
    <location>
        <begin position="16"/>
        <end position="76"/>
    </location>
</feature>
<keyword evidence="1" id="KW-0805">Transcription regulation</keyword>
<dbReference type="PROSITE" id="PS50977">
    <property type="entry name" value="HTH_TETR_2"/>
    <property type="match status" value="1"/>
</dbReference>
<dbReference type="InterPro" id="IPR050109">
    <property type="entry name" value="HTH-type_TetR-like_transc_reg"/>
</dbReference>
<evidence type="ECO:0000256" key="2">
    <source>
        <dbReference type="ARBA" id="ARBA00023125"/>
    </source>
</evidence>
<name>A0A059E0L5_9PROT</name>
<evidence type="ECO:0000256" key="1">
    <source>
        <dbReference type="ARBA" id="ARBA00023015"/>
    </source>
</evidence>
<gene>
    <name evidence="6" type="ORF">HY36_05265</name>
</gene>
<dbReference type="Pfam" id="PF00440">
    <property type="entry name" value="TetR_N"/>
    <property type="match status" value="1"/>
</dbReference>
<dbReference type="AlphaFoldDB" id="A0A059E0L5"/>
<sequence length="202" mass="22246">MPTNSDKPVPKQARSKETYEKILAASQELLTESGIEGFNSNAIVERAGMTPPAFYRWFPNKYAILEELASRFMHAQNVVTQQHLKAFDMGNTTIAETIRRSLDESVEVSASFVGSHAIMVCMRAIPSLSEIRLKSHEAITNALATRMVEVGLAPSKEAVETRCRLVVELGYAAIELVFETGLENRKEIVERTTAACTAALGL</sequence>
<organism evidence="6 7">
    <name type="scientific">Hyphomonas atlantica</name>
    <dbReference type="NCBI Taxonomy" id="1280948"/>
    <lineage>
        <taxon>Bacteria</taxon>
        <taxon>Pseudomonadati</taxon>
        <taxon>Pseudomonadota</taxon>
        <taxon>Alphaproteobacteria</taxon>
        <taxon>Hyphomonadales</taxon>
        <taxon>Hyphomonadaceae</taxon>
        <taxon>Hyphomonas</taxon>
    </lineage>
</organism>
<dbReference type="GO" id="GO:0000976">
    <property type="term" value="F:transcription cis-regulatory region binding"/>
    <property type="evidence" value="ECO:0007669"/>
    <property type="project" value="TreeGrafter"/>
</dbReference>
<comment type="caution">
    <text evidence="6">The sequence shown here is derived from an EMBL/GenBank/DDBJ whole genome shotgun (WGS) entry which is preliminary data.</text>
</comment>
<dbReference type="PATRIC" id="fig|1280948.3.peg.2111"/>
<evidence type="ECO:0000313" key="7">
    <source>
        <dbReference type="Proteomes" id="UP000024547"/>
    </source>
</evidence>
<dbReference type="InterPro" id="IPR009057">
    <property type="entry name" value="Homeodomain-like_sf"/>
</dbReference>
<reference evidence="6 7" key="1">
    <citation type="journal article" date="2014" name="Antonie Van Leeuwenhoek">
        <title>Hyphomonas beringensis sp. nov. and Hyphomonas chukchiensis sp. nov., isolated from surface seawater of the Bering Sea and Chukchi Sea.</title>
        <authorList>
            <person name="Li C."/>
            <person name="Lai Q."/>
            <person name="Li G."/>
            <person name="Dong C."/>
            <person name="Wang J."/>
            <person name="Liao Y."/>
            <person name="Shao Z."/>
        </authorList>
    </citation>
    <scope>NUCLEOTIDE SEQUENCE [LARGE SCALE GENOMIC DNA]</scope>
    <source>
        <strain evidence="6 7">22II1-22F38</strain>
    </source>
</reference>
<dbReference type="Gene3D" id="1.10.357.10">
    <property type="entry name" value="Tetracycline Repressor, domain 2"/>
    <property type="match status" value="1"/>
</dbReference>
<dbReference type="InterPro" id="IPR001647">
    <property type="entry name" value="HTH_TetR"/>
</dbReference>
<evidence type="ECO:0000313" key="6">
    <source>
        <dbReference type="EMBL" id="KCZ60390.1"/>
    </source>
</evidence>
<proteinExistence type="predicted"/>
<dbReference type="PANTHER" id="PTHR30055:SF234">
    <property type="entry name" value="HTH-TYPE TRANSCRIPTIONAL REGULATOR BETI"/>
    <property type="match status" value="1"/>
</dbReference>
<keyword evidence="3" id="KW-0804">Transcription</keyword>
<feature type="DNA-binding region" description="H-T-H motif" evidence="4">
    <location>
        <begin position="39"/>
        <end position="58"/>
    </location>
</feature>
<dbReference type="eggNOG" id="COG1309">
    <property type="taxonomic scope" value="Bacteria"/>
</dbReference>
<dbReference type="PANTHER" id="PTHR30055">
    <property type="entry name" value="HTH-TYPE TRANSCRIPTIONAL REGULATOR RUTR"/>
    <property type="match status" value="1"/>
</dbReference>
<dbReference type="EMBL" id="AWFH01000023">
    <property type="protein sequence ID" value="KCZ60390.1"/>
    <property type="molecule type" value="Genomic_DNA"/>
</dbReference>
<keyword evidence="2 4" id="KW-0238">DNA-binding</keyword>
<dbReference type="Proteomes" id="UP000024547">
    <property type="component" value="Unassembled WGS sequence"/>
</dbReference>
<evidence type="ECO:0000256" key="4">
    <source>
        <dbReference type="PROSITE-ProRule" id="PRU00335"/>
    </source>
</evidence>
<evidence type="ECO:0000256" key="3">
    <source>
        <dbReference type="ARBA" id="ARBA00023163"/>
    </source>
</evidence>
<dbReference type="SUPFAM" id="SSF46689">
    <property type="entry name" value="Homeodomain-like"/>
    <property type="match status" value="1"/>
</dbReference>
<dbReference type="PRINTS" id="PR00455">
    <property type="entry name" value="HTHTETR"/>
</dbReference>
<evidence type="ECO:0000259" key="5">
    <source>
        <dbReference type="PROSITE" id="PS50977"/>
    </source>
</evidence>
<dbReference type="GO" id="GO:0003700">
    <property type="term" value="F:DNA-binding transcription factor activity"/>
    <property type="evidence" value="ECO:0007669"/>
    <property type="project" value="TreeGrafter"/>
</dbReference>
<keyword evidence="7" id="KW-1185">Reference proteome</keyword>
<dbReference type="OrthoDB" id="7465645at2"/>
<protein>
    <recommendedName>
        <fullName evidence="5">HTH tetR-type domain-containing protein</fullName>
    </recommendedName>
</protein>